<feature type="binding site" description="axial binding residue" evidence="6">
    <location>
        <position position="446"/>
    </location>
    <ligand>
        <name>heme</name>
        <dbReference type="ChEBI" id="CHEBI:30413"/>
    </ligand>
    <ligandPart>
        <name>Fe</name>
        <dbReference type="ChEBI" id="CHEBI:18248"/>
    </ligandPart>
</feature>
<dbReference type="Proteomes" id="UP001497457">
    <property type="component" value="Chromosome 5rd"/>
</dbReference>
<evidence type="ECO:0000256" key="4">
    <source>
        <dbReference type="ARBA" id="ARBA00023002"/>
    </source>
</evidence>
<evidence type="ECO:0000256" key="7">
    <source>
        <dbReference type="RuleBase" id="RU000461"/>
    </source>
</evidence>
<comment type="cofactor">
    <cofactor evidence="6">
        <name>heme</name>
        <dbReference type="ChEBI" id="CHEBI:30413"/>
    </cofactor>
</comment>
<dbReference type="CDD" id="cd20618">
    <property type="entry name" value="CYP71_clan"/>
    <property type="match status" value="1"/>
</dbReference>
<dbReference type="AlphaFoldDB" id="A0ABC9EWK4"/>
<keyword evidence="3 6" id="KW-0479">Metal-binding</keyword>
<dbReference type="Gene3D" id="1.10.630.10">
    <property type="entry name" value="Cytochrome P450"/>
    <property type="match status" value="1"/>
</dbReference>
<reference evidence="9 10" key="2">
    <citation type="submission" date="2024-10" db="EMBL/GenBank/DDBJ databases">
        <authorList>
            <person name="Ryan C."/>
        </authorList>
    </citation>
    <scope>NUCLEOTIDE SEQUENCE [LARGE SCALE GENOMIC DNA]</scope>
</reference>
<evidence type="ECO:0000256" key="8">
    <source>
        <dbReference type="SAM" id="SignalP"/>
    </source>
</evidence>
<dbReference type="PANTHER" id="PTHR47944">
    <property type="entry name" value="CYTOCHROME P450 98A9"/>
    <property type="match status" value="1"/>
</dbReference>
<evidence type="ECO:0000313" key="9">
    <source>
        <dbReference type="EMBL" id="CAL5064199.1"/>
    </source>
</evidence>
<protein>
    <recommendedName>
        <fullName evidence="11">Flavonoid 3'-monooxygenase</fullName>
    </recommendedName>
</protein>
<dbReference type="GO" id="GO:0046872">
    <property type="term" value="F:metal ion binding"/>
    <property type="evidence" value="ECO:0007669"/>
    <property type="project" value="UniProtKB-KW"/>
</dbReference>
<comment type="similarity">
    <text evidence="1 7">Belongs to the cytochrome P450 family.</text>
</comment>
<keyword evidence="7" id="KW-0503">Monooxygenase</keyword>
<dbReference type="InterPro" id="IPR001128">
    <property type="entry name" value="Cyt_P450"/>
</dbReference>
<dbReference type="EMBL" id="OZ075115">
    <property type="protein sequence ID" value="CAL5064199.1"/>
    <property type="molecule type" value="Genomic_DNA"/>
</dbReference>
<gene>
    <name evidence="9" type="ORF">URODEC1_LOCUS99337</name>
</gene>
<dbReference type="InterPro" id="IPR002401">
    <property type="entry name" value="Cyt_P450_E_grp-I"/>
</dbReference>
<evidence type="ECO:0008006" key="11">
    <source>
        <dbReference type="Google" id="ProtNLM"/>
    </source>
</evidence>
<evidence type="ECO:0000256" key="5">
    <source>
        <dbReference type="ARBA" id="ARBA00023004"/>
    </source>
</evidence>
<evidence type="ECO:0000313" key="10">
    <source>
        <dbReference type="Proteomes" id="UP001497457"/>
    </source>
</evidence>
<organism evidence="9 10">
    <name type="scientific">Urochloa decumbens</name>
    <dbReference type="NCBI Taxonomy" id="240449"/>
    <lineage>
        <taxon>Eukaryota</taxon>
        <taxon>Viridiplantae</taxon>
        <taxon>Streptophyta</taxon>
        <taxon>Embryophyta</taxon>
        <taxon>Tracheophyta</taxon>
        <taxon>Spermatophyta</taxon>
        <taxon>Magnoliopsida</taxon>
        <taxon>Liliopsida</taxon>
        <taxon>Poales</taxon>
        <taxon>Poaceae</taxon>
        <taxon>PACMAD clade</taxon>
        <taxon>Panicoideae</taxon>
        <taxon>Panicodae</taxon>
        <taxon>Paniceae</taxon>
        <taxon>Melinidinae</taxon>
        <taxon>Urochloa</taxon>
    </lineage>
</organism>
<dbReference type="InterPro" id="IPR036396">
    <property type="entry name" value="Cyt_P450_sf"/>
</dbReference>
<evidence type="ECO:0000256" key="1">
    <source>
        <dbReference type="ARBA" id="ARBA00010617"/>
    </source>
</evidence>
<dbReference type="GO" id="GO:0004497">
    <property type="term" value="F:monooxygenase activity"/>
    <property type="evidence" value="ECO:0007669"/>
    <property type="project" value="UniProtKB-KW"/>
</dbReference>
<keyword evidence="8" id="KW-0732">Signal</keyword>
<accession>A0ABC9EWK4</accession>
<evidence type="ECO:0000256" key="6">
    <source>
        <dbReference type="PIRSR" id="PIRSR602401-1"/>
    </source>
</evidence>
<keyword evidence="10" id="KW-1185">Reference proteome</keyword>
<dbReference type="PANTHER" id="PTHR47944:SF7">
    <property type="entry name" value="OS09G0264400 PROTEIN"/>
    <property type="match status" value="1"/>
</dbReference>
<feature type="signal peptide" evidence="8">
    <location>
        <begin position="1"/>
        <end position="25"/>
    </location>
</feature>
<dbReference type="InterPro" id="IPR017972">
    <property type="entry name" value="Cyt_P450_CS"/>
</dbReference>
<keyword evidence="4 7" id="KW-0560">Oxidoreductase</keyword>
<dbReference type="SUPFAM" id="SSF48264">
    <property type="entry name" value="Cytochrome P450"/>
    <property type="match status" value="1"/>
</dbReference>
<name>A0ABC9EWK4_9POAL</name>
<proteinExistence type="inferred from homology"/>
<keyword evidence="2 6" id="KW-0349">Heme</keyword>
<dbReference type="Pfam" id="PF00067">
    <property type="entry name" value="p450"/>
    <property type="match status" value="1"/>
</dbReference>
<dbReference type="PRINTS" id="PR00385">
    <property type="entry name" value="P450"/>
</dbReference>
<evidence type="ECO:0000256" key="2">
    <source>
        <dbReference type="ARBA" id="ARBA00022617"/>
    </source>
</evidence>
<evidence type="ECO:0000256" key="3">
    <source>
        <dbReference type="ARBA" id="ARBA00022723"/>
    </source>
</evidence>
<keyword evidence="5 6" id="KW-0408">Iron</keyword>
<dbReference type="FunFam" id="1.10.630.10:FF:000038">
    <property type="entry name" value="Cytochrome P450 84A1"/>
    <property type="match status" value="1"/>
</dbReference>
<feature type="chain" id="PRO_5044800079" description="Flavonoid 3'-monooxygenase" evidence="8">
    <location>
        <begin position="26"/>
        <end position="512"/>
    </location>
</feature>
<dbReference type="PROSITE" id="PS00086">
    <property type="entry name" value="CYTOCHROME_P450"/>
    <property type="match status" value="1"/>
</dbReference>
<sequence>MAALPACAVFLTVVLITALFLKTLASRGRRAYNLPPGPKPWPVIGNLNLIGDLPHRSIHELSKQYGPLMQLRFGSMPVAVGSSAEMARFFLKTHDAAFSGRPTLSVGEYTAYDSSDIMWSQYDPYLRQARRICATELFSARRLDSFEHIRGEEIRGMLRHLRGASGRVVRLREYLQMMTLGVISRMVLGKKYIQVEASAVFTAAEFREIVDELFALNGVFNVGDFVPWLHWLDLQGYVRRMKRASKTFDRFLDHILDEHDQRQRVEGEGFAVRDMVDVLLQLADDPNLEVPLTRDNVKALTQDMILGGSDTTTMTIEWAISELLKNPESLAMATEELDRVIGRERLVTERDLPNLPYMEAILKETLRLHPAAPVLAPHLARKDTSVDGYDIPAGTTVFINVWSIGRDPALWDAPDVFRPARYMGSEVDVKGQDFELLPFGSGRRMCPGFSLALKVTMLSIANLVHCFAWRLPDGMAVEHLDMEETFLLALPRKVPLEAIIEPKLMDRLYTDV</sequence>
<reference evidence="10" key="1">
    <citation type="submission" date="2024-06" db="EMBL/GenBank/DDBJ databases">
        <authorList>
            <person name="Ryan C."/>
        </authorList>
    </citation>
    <scope>NUCLEOTIDE SEQUENCE [LARGE SCALE GENOMIC DNA]</scope>
</reference>
<dbReference type="PRINTS" id="PR00463">
    <property type="entry name" value="EP450I"/>
</dbReference>